<name>A0AAQ4ET58_AMBAM</name>
<dbReference type="EMBL" id="JARKHS020011576">
    <property type="protein sequence ID" value="KAK8777683.1"/>
    <property type="molecule type" value="Genomic_DNA"/>
</dbReference>
<evidence type="ECO:0000313" key="1">
    <source>
        <dbReference type="EMBL" id="KAK8777683.1"/>
    </source>
</evidence>
<gene>
    <name evidence="1" type="ORF">V5799_028973</name>
</gene>
<dbReference type="AlphaFoldDB" id="A0AAQ4ET58"/>
<sequence>MILIITVVVAGYLPYDHHRRQHFMMKERWFEATLHNLREFHFQQALRVTSTMFRFQTTDWSLAGKKYNGSPFFLAPIQNQL</sequence>
<protein>
    <submittedName>
        <fullName evidence="1">Uncharacterized protein</fullName>
    </submittedName>
</protein>
<evidence type="ECO:0000313" key="2">
    <source>
        <dbReference type="Proteomes" id="UP001321473"/>
    </source>
</evidence>
<proteinExistence type="predicted"/>
<keyword evidence="2" id="KW-1185">Reference proteome</keyword>
<comment type="caution">
    <text evidence="1">The sequence shown here is derived from an EMBL/GenBank/DDBJ whole genome shotgun (WGS) entry which is preliminary data.</text>
</comment>
<reference evidence="1 2" key="1">
    <citation type="journal article" date="2023" name="Arcadia Sci">
        <title>De novo assembly of a long-read Amblyomma americanum tick genome.</title>
        <authorList>
            <person name="Chou S."/>
            <person name="Poskanzer K.E."/>
            <person name="Rollins M."/>
            <person name="Thuy-Boun P.S."/>
        </authorList>
    </citation>
    <scope>NUCLEOTIDE SEQUENCE [LARGE SCALE GENOMIC DNA]</scope>
    <source>
        <strain evidence="1">F_SG_1</strain>
        <tissue evidence="1">Salivary glands</tissue>
    </source>
</reference>
<accession>A0AAQ4ET58</accession>
<dbReference type="Proteomes" id="UP001321473">
    <property type="component" value="Unassembled WGS sequence"/>
</dbReference>
<organism evidence="1 2">
    <name type="scientific">Amblyomma americanum</name>
    <name type="common">Lone star tick</name>
    <dbReference type="NCBI Taxonomy" id="6943"/>
    <lineage>
        <taxon>Eukaryota</taxon>
        <taxon>Metazoa</taxon>
        <taxon>Ecdysozoa</taxon>
        <taxon>Arthropoda</taxon>
        <taxon>Chelicerata</taxon>
        <taxon>Arachnida</taxon>
        <taxon>Acari</taxon>
        <taxon>Parasitiformes</taxon>
        <taxon>Ixodida</taxon>
        <taxon>Ixodoidea</taxon>
        <taxon>Ixodidae</taxon>
        <taxon>Amblyomminae</taxon>
        <taxon>Amblyomma</taxon>
    </lineage>
</organism>